<keyword evidence="1" id="KW-0812">Transmembrane</keyword>
<dbReference type="Pfam" id="PF25070">
    <property type="entry name" value="DUF7794"/>
    <property type="match status" value="1"/>
</dbReference>
<evidence type="ECO:0000313" key="4">
    <source>
        <dbReference type="EMBL" id="KAF3457664.1"/>
    </source>
</evidence>
<dbReference type="AlphaFoldDB" id="A0A8K0HTL2"/>
<protein>
    <recommendedName>
        <fullName evidence="3">DUF7794 domain-containing protein</fullName>
    </recommendedName>
</protein>
<dbReference type="OrthoDB" id="1928130at2759"/>
<dbReference type="Proteomes" id="UP000796880">
    <property type="component" value="Unassembled WGS sequence"/>
</dbReference>
<dbReference type="PANTHER" id="PTHR37735:SF1">
    <property type="entry name" value="OS08G0567000 PROTEIN"/>
    <property type="match status" value="1"/>
</dbReference>
<organism evidence="4 5">
    <name type="scientific">Rhamnella rubrinervis</name>
    <dbReference type="NCBI Taxonomy" id="2594499"/>
    <lineage>
        <taxon>Eukaryota</taxon>
        <taxon>Viridiplantae</taxon>
        <taxon>Streptophyta</taxon>
        <taxon>Embryophyta</taxon>
        <taxon>Tracheophyta</taxon>
        <taxon>Spermatophyta</taxon>
        <taxon>Magnoliopsida</taxon>
        <taxon>eudicotyledons</taxon>
        <taxon>Gunneridae</taxon>
        <taxon>Pentapetalae</taxon>
        <taxon>rosids</taxon>
        <taxon>fabids</taxon>
        <taxon>Rosales</taxon>
        <taxon>Rhamnaceae</taxon>
        <taxon>rhamnoid group</taxon>
        <taxon>Rhamneae</taxon>
        <taxon>Rhamnella</taxon>
    </lineage>
</organism>
<dbReference type="GO" id="GO:0012505">
    <property type="term" value="C:endomembrane system"/>
    <property type="evidence" value="ECO:0007669"/>
    <property type="project" value="TreeGrafter"/>
</dbReference>
<accession>A0A8K0HTL2</accession>
<dbReference type="EMBL" id="VOIH02000001">
    <property type="protein sequence ID" value="KAF3457664.1"/>
    <property type="molecule type" value="Genomic_DNA"/>
</dbReference>
<dbReference type="PANTHER" id="PTHR37735">
    <property type="entry name" value="OS08G0567000 PROTEIN"/>
    <property type="match status" value="1"/>
</dbReference>
<comment type="caution">
    <text evidence="4">The sequence shown here is derived from an EMBL/GenBank/DDBJ whole genome shotgun (WGS) entry which is preliminary data.</text>
</comment>
<keyword evidence="2" id="KW-0732">Signal</keyword>
<gene>
    <name evidence="4" type="ORF">FNV43_RR02322</name>
</gene>
<feature type="signal peptide" evidence="2">
    <location>
        <begin position="1"/>
        <end position="21"/>
    </location>
</feature>
<keyword evidence="1" id="KW-1133">Transmembrane helix</keyword>
<keyword evidence="5" id="KW-1185">Reference proteome</keyword>
<sequence length="370" mass="40926">MDFHSFNLLVIFLLLCSRVRAEATGSVFFVDSSTQQFLRSLSSNDVDKADSMMPMEVGAAVSVLLGFTPPSTVSAASSSKLNEVLMPNPFHRPRAVFMLEVRGINDPSLVDKSNSILSSAHSRKIVFNSKEAEIQLPDEDKVAVVSLDEQLADCTDKDIADFASWVGGSYVADMMKPLNGELTIPLGSGANVKFHMSKKADREFTVSLLSLIRNFRMAIEMHEDLSQGTQNPAELLTGCYDGIKVLQEQYGAEGIAQHGEELLLITLTKIYDTLQDAYKGHLVGIISFYRLSSPESSKMLNVKFVPRPSARWLEETKPSHDSLQEVVLVRRTLAWITGIILIIATLLGVYFLVNMPLTRDTLLYSSVKLD</sequence>
<dbReference type="InterPro" id="IPR056696">
    <property type="entry name" value="DUF7794"/>
</dbReference>
<feature type="chain" id="PRO_5035476144" description="DUF7794 domain-containing protein" evidence="2">
    <location>
        <begin position="22"/>
        <end position="370"/>
    </location>
</feature>
<name>A0A8K0HTL2_9ROSA</name>
<proteinExistence type="predicted"/>
<keyword evidence="1" id="KW-0472">Membrane</keyword>
<evidence type="ECO:0000256" key="2">
    <source>
        <dbReference type="SAM" id="SignalP"/>
    </source>
</evidence>
<evidence type="ECO:0000313" key="5">
    <source>
        <dbReference type="Proteomes" id="UP000796880"/>
    </source>
</evidence>
<feature type="domain" description="DUF7794" evidence="3">
    <location>
        <begin position="24"/>
        <end position="288"/>
    </location>
</feature>
<reference evidence="4" key="1">
    <citation type="submission" date="2020-03" db="EMBL/GenBank/DDBJ databases">
        <title>A high-quality chromosome-level genome assembly of a woody plant with both climbing and erect habits, Rhamnella rubrinervis.</title>
        <authorList>
            <person name="Lu Z."/>
            <person name="Yang Y."/>
            <person name="Zhu X."/>
            <person name="Sun Y."/>
        </authorList>
    </citation>
    <scope>NUCLEOTIDE SEQUENCE</scope>
    <source>
        <strain evidence="4">BYM</strain>
        <tissue evidence="4">Leaf</tissue>
    </source>
</reference>
<evidence type="ECO:0000256" key="1">
    <source>
        <dbReference type="SAM" id="Phobius"/>
    </source>
</evidence>
<evidence type="ECO:0000259" key="3">
    <source>
        <dbReference type="Pfam" id="PF25070"/>
    </source>
</evidence>
<feature type="transmembrane region" description="Helical" evidence="1">
    <location>
        <begin position="333"/>
        <end position="353"/>
    </location>
</feature>